<evidence type="ECO:0000256" key="9">
    <source>
        <dbReference type="PIRNR" id="PIRNR002869"/>
    </source>
</evidence>
<evidence type="ECO:0000256" key="2">
    <source>
        <dbReference type="ARBA" id="ARBA00022475"/>
    </source>
</evidence>
<dbReference type="HAMAP" id="MF_02078">
    <property type="entry name" value="MurJ_MviN"/>
    <property type="match status" value="1"/>
</dbReference>
<feature type="transmembrane region" description="Helical" evidence="8">
    <location>
        <begin position="71"/>
        <end position="92"/>
    </location>
</feature>
<keyword evidence="3 8" id="KW-0812">Transmembrane</keyword>
<dbReference type="GO" id="GO:0008360">
    <property type="term" value="P:regulation of cell shape"/>
    <property type="evidence" value="ECO:0007669"/>
    <property type="project" value="UniProtKB-UniRule"/>
</dbReference>
<evidence type="ECO:0000256" key="6">
    <source>
        <dbReference type="ARBA" id="ARBA00022989"/>
    </source>
</evidence>
<keyword evidence="8 9" id="KW-0813">Transport</keyword>
<feature type="transmembrane region" description="Helical" evidence="8">
    <location>
        <begin position="330"/>
        <end position="349"/>
    </location>
</feature>
<keyword evidence="5 8" id="KW-0573">Peptidoglycan synthesis</keyword>
<dbReference type="GO" id="GO:0009252">
    <property type="term" value="P:peptidoglycan biosynthetic process"/>
    <property type="evidence" value="ECO:0007669"/>
    <property type="project" value="UniProtKB-UniRule"/>
</dbReference>
<comment type="similarity">
    <text evidence="8 9">Belongs to the MurJ/MviN family.</text>
</comment>
<comment type="function">
    <text evidence="8 9">Involved in peptidoglycan biosynthesis. Transports lipid-linked peptidoglycan precursors from the inner to the outer leaflet of the cytoplasmic membrane.</text>
</comment>
<comment type="caution">
    <text evidence="10">The sequence shown here is derived from an EMBL/GenBank/DDBJ whole genome shotgun (WGS) entry which is preliminary data.</text>
</comment>
<dbReference type="GO" id="GO:0034204">
    <property type="term" value="P:lipid translocation"/>
    <property type="evidence" value="ECO:0007669"/>
    <property type="project" value="TreeGrafter"/>
</dbReference>
<evidence type="ECO:0000313" key="11">
    <source>
        <dbReference type="Proteomes" id="UP000228495"/>
    </source>
</evidence>
<dbReference type="GO" id="GO:0005886">
    <property type="term" value="C:plasma membrane"/>
    <property type="evidence" value="ECO:0007669"/>
    <property type="project" value="UniProtKB-SubCell"/>
</dbReference>
<evidence type="ECO:0000256" key="3">
    <source>
        <dbReference type="ARBA" id="ARBA00022692"/>
    </source>
</evidence>
<dbReference type="NCBIfam" id="TIGR01695">
    <property type="entry name" value="murJ_mviN"/>
    <property type="match status" value="1"/>
</dbReference>
<dbReference type="GO" id="GO:0015648">
    <property type="term" value="F:lipid-linked peptidoglycan transporter activity"/>
    <property type="evidence" value="ECO:0007669"/>
    <property type="project" value="UniProtKB-UniRule"/>
</dbReference>
<gene>
    <name evidence="10" type="primary">mviN</name>
    <name evidence="8" type="synonym">murJ</name>
    <name evidence="10" type="ORF">COX05_03930</name>
</gene>
<protein>
    <recommendedName>
        <fullName evidence="8">Probable lipid II flippase MurJ</fullName>
    </recommendedName>
</protein>
<evidence type="ECO:0000256" key="7">
    <source>
        <dbReference type="ARBA" id="ARBA00023136"/>
    </source>
</evidence>
<feature type="transmembrane region" description="Helical" evidence="8">
    <location>
        <begin position="206"/>
        <end position="225"/>
    </location>
</feature>
<dbReference type="AlphaFoldDB" id="A0A2H0BGY4"/>
<feature type="transmembrane region" description="Helical" evidence="8">
    <location>
        <begin position="369"/>
        <end position="389"/>
    </location>
</feature>
<evidence type="ECO:0000256" key="4">
    <source>
        <dbReference type="ARBA" id="ARBA00022960"/>
    </source>
</evidence>
<comment type="subcellular location">
    <subcellularLocation>
        <location evidence="1 8">Cell membrane</location>
        <topology evidence="1 8">Multi-pass membrane protein</topology>
    </subcellularLocation>
</comment>
<keyword evidence="7 8" id="KW-0472">Membrane</keyword>
<feature type="transmembrane region" description="Helical" evidence="8">
    <location>
        <begin position="145"/>
        <end position="168"/>
    </location>
</feature>
<dbReference type="PANTHER" id="PTHR47019:SF1">
    <property type="entry name" value="LIPID II FLIPPASE MURJ"/>
    <property type="match status" value="1"/>
</dbReference>
<keyword evidence="6 8" id="KW-1133">Transmembrane helix</keyword>
<dbReference type="CDD" id="cd13123">
    <property type="entry name" value="MATE_MurJ_like"/>
    <property type="match status" value="1"/>
</dbReference>
<feature type="transmembrane region" description="Helical" evidence="8">
    <location>
        <begin position="468"/>
        <end position="491"/>
    </location>
</feature>
<feature type="transmembrane region" description="Helical" evidence="8">
    <location>
        <begin position="426"/>
        <end position="448"/>
    </location>
</feature>
<evidence type="ECO:0000313" key="10">
    <source>
        <dbReference type="EMBL" id="PIP56258.1"/>
    </source>
</evidence>
<keyword evidence="8 9" id="KW-0961">Cell wall biogenesis/degradation</keyword>
<evidence type="ECO:0000256" key="8">
    <source>
        <dbReference type="HAMAP-Rule" id="MF_02078"/>
    </source>
</evidence>
<dbReference type="EMBL" id="PCSU01000068">
    <property type="protein sequence ID" value="PIP56258.1"/>
    <property type="molecule type" value="Genomic_DNA"/>
</dbReference>
<evidence type="ECO:0000256" key="1">
    <source>
        <dbReference type="ARBA" id="ARBA00004651"/>
    </source>
</evidence>
<dbReference type="GO" id="GO:0071555">
    <property type="term" value="P:cell wall organization"/>
    <property type="evidence" value="ECO:0007669"/>
    <property type="project" value="UniProtKB-UniRule"/>
</dbReference>
<feature type="transmembrane region" description="Helical" evidence="8">
    <location>
        <begin position="104"/>
        <end position="125"/>
    </location>
</feature>
<dbReference type="InterPro" id="IPR051050">
    <property type="entry name" value="Lipid_II_flippase_MurJ/MviN"/>
</dbReference>
<feature type="transmembrane region" description="Helical" evidence="8">
    <location>
        <begin position="180"/>
        <end position="200"/>
    </location>
</feature>
<reference evidence="10 11" key="1">
    <citation type="submission" date="2017-09" db="EMBL/GenBank/DDBJ databases">
        <title>Depth-based differentiation of microbial function through sediment-hosted aquifers and enrichment of novel symbionts in the deep terrestrial subsurface.</title>
        <authorList>
            <person name="Probst A.J."/>
            <person name="Ladd B."/>
            <person name="Jarett J.K."/>
            <person name="Geller-Mcgrath D.E."/>
            <person name="Sieber C.M."/>
            <person name="Emerson J.B."/>
            <person name="Anantharaman K."/>
            <person name="Thomas B.C."/>
            <person name="Malmstrom R."/>
            <person name="Stieglmeier M."/>
            <person name="Klingl A."/>
            <person name="Woyke T."/>
            <person name="Ryan C.M."/>
            <person name="Banfield J.F."/>
        </authorList>
    </citation>
    <scope>NUCLEOTIDE SEQUENCE [LARGE SCALE GENOMIC DNA]</scope>
    <source>
        <strain evidence="10">CG22_combo_CG10-13_8_21_14_all_39_12</strain>
    </source>
</reference>
<proteinExistence type="inferred from homology"/>
<dbReference type="PRINTS" id="PR01806">
    <property type="entry name" value="VIRFACTRMVIN"/>
</dbReference>
<feature type="transmembrane region" description="Helical" evidence="8">
    <location>
        <begin position="497"/>
        <end position="521"/>
    </location>
</feature>
<accession>A0A2H0BGY4</accession>
<dbReference type="Proteomes" id="UP000228495">
    <property type="component" value="Unassembled WGS sequence"/>
</dbReference>
<keyword evidence="4 8" id="KW-0133">Cell shape</keyword>
<dbReference type="Pfam" id="PF03023">
    <property type="entry name" value="MurJ"/>
    <property type="match status" value="1"/>
</dbReference>
<evidence type="ECO:0000256" key="5">
    <source>
        <dbReference type="ARBA" id="ARBA00022984"/>
    </source>
</evidence>
<organism evidence="10 11">
    <name type="scientific">candidate division WWE3 bacterium CG22_combo_CG10-13_8_21_14_all_39_12</name>
    <dbReference type="NCBI Taxonomy" id="1975094"/>
    <lineage>
        <taxon>Bacteria</taxon>
        <taxon>Katanobacteria</taxon>
    </lineage>
</organism>
<dbReference type="UniPathway" id="UPA00219"/>
<dbReference type="PANTHER" id="PTHR47019">
    <property type="entry name" value="LIPID II FLIPPASE MURJ"/>
    <property type="match status" value="1"/>
</dbReference>
<name>A0A2H0BGY4_UNCKA</name>
<keyword evidence="2 8" id="KW-1003">Cell membrane</keyword>
<dbReference type="PIRSF" id="PIRSF002869">
    <property type="entry name" value="MviN"/>
    <property type="match status" value="1"/>
</dbReference>
<feature type="transmembrane region" description="Helical" evidence="8">
    <location>
        <begin position="401"/>
        <end position="420"/>
    </location>
</feature>
<sequence length="560" mass="62056">MVKKILAKSVKRGSTLLFDQQRTILSGAVVISIMFLTSAILGLVKKRLYVSVITAGPEYDVLVAAFTVTDVIFQLLIAGSLNAAFIPVFSSYISEKGREASWRFVSTILNMTIIVLTLLALILFIGARQVGMIFFSGFSLEQLEMFVSVLRVLLISPLFLGVSSFIAGTLQSFRRFFMPFLSPVLYNIGAIIGIVVLYPIMGIVGVVWGVILGAFFHLIIQLPALKYIGFTYHFTLDIKDTFVKSLLTLSLPRTLGIGAEQIKTLIMLNLASMLPSGSISFLDLGQSIIVIPISLVGVSIASASFPQFAELHAKGDLEGLRKTFISSFNQILFFIMPVVVIFVTLKIPVVRLIYGSSSEQFPWEYTIQTSWVVAFLSLSIFAIALNHLMVRLYYARHNTKLPVIVGSTGVITSVISAYLLMEYTQLGVSSLALAISIGAIIECFLFIYALHREKFISISQFSKTPGKIIIVSVIMAISIYFPVQALDQIFIDTSRVVNLIILVWLVTSFGGTLYLLLSWIFGIPELKQVLHILVKLKDFQESISRQFSHPTNMPQTYIDD</sequence>
<feature type="transmembrane region" description="Helical" evidence="8">
    <location>
        <begin position="21"/>
        <end position="44"/>
    </location>
</feature>
<dbReference type="InterPro" id="IPR004268">
    <property type="entry name" value="MurJ"/>
</dbReference>
<comment type="pathway">
    <text evidence="8">Cell wall biogenesis; peptidoglycan biosynthesis.</text>
</comment>